<dbReference type="HOGENOM" id="CLU_1613272_0_0_1"/>
<accession>G7J1N0</accession>
<gene>
    <name evidence="2" type="ordered locus">MTR_3g023060</name>
</gene>
<evidence type="ECO:0000256" key="1">
    <source>
        <dbReference type="SAM" id="MobiDB-lite"/>
    </source>
</evidence>
<dbReference type="EMBL" id="CM001219">
    <property type="protein sequence ID" value="AES69144.1"/>
    <property type="molecule type" value="Genomic_DNA"/>
</dbReference>
<evidence type="ECO:0000313" key="3">
    <source>
        <dbReference type="EnsemblPlants" id="AES69144"/>
    </source>
</evidence>
<dbReference type="AlphaFoldDB" id="G7J1N0"/>
<name>G7J1N0_MEDTR</name>
<reference evidence="2 4" key="1">
    <citation type="journal article" date="2011" name="Nature">
        <title>The Medicago genome provides insight into the evolution of rhizobial symbioses.</title>
        <authorList>
            <person name="Young N.D."/>
            <person name="Debelle F."/>
            <person name="Oldroyd G.E."/>
            <person name="Geurts R."/>
            <person name="Cannon S.B."/>
            <person name="Udvardi M.K."/>
            <person name="Benedito V.A."/>
            <person name="Mayer K.F."/>
            <person name="Gouzy J."/>
            <person name="Schoof H."/>
            <person name="Van de Peer Y."/>
            <person name="Proost S."/>
            <person name="Cook D.R."/>
            <person name="Meyers B.C."/>
            <person name="Spannagl M."/>
            <person name="Cheung F."/>
            <person name="De Mita S."/>
            <person name="Krishnakumar V."/>
            <person name="Gundlach H."/>
            <person name="Zhou S."/>
            <person name="Mudge J."/>
            <person name="Bharti A.K."/>
            <person name="Murray J.D."/>
            <person name="Naoumkina M.A."/>
            <person name="Rosen B."/>
            <person name="Silverstein K.A."/>
            <person name="Tang H."/>
            <person name="Rombauts S."/>
            <person name="Zhao P.X."/>
            <person name="Zhou P."/>
            <person name="Barbe V."/>
            <person name="Bardou P."/>
            <person name="Bechner M."/>
            <person name="Bellec A."/>
            <person name="Berger A."/>
            <person name="Berges H."/>
            <person name="Bidwell S."/>
            <person name="Bisseling T."/>
            <person name="Choisne N."/>
            <person name="Couloux A."/>
            <person name="Denny R."/>
            <person name="Deshpande S."/>
            <person name="Dai X."/>
            <person name="Doyle J.J."/>
            <person name="Dudez A.M."/>
            <person name="Farmer A.D."/>
            <person name="Fouteau S."/>
            <person name="Franken C."/>
            <person name="Gibelin C."/>
            <person name="Gish J."/>
            <person name="Goldstein S."/>
            <person name="Gonzalez A.J."/>
            <person name="Green P.J."/>
            <person name="Hallab A."/>
            <person name="Hartog M."/>
            <person name="Hua A."/>
            <person name="Humphray S.J."/>
            <person name="Jeong D.H."/>
            <person name="Jing Y."/>
            <person name="Jocker A."/>
            <person name="Kenton S.M."/>
            <person name="Kim D.J."/>
            <person name="Klee K."/>
            <person name="Lai H."/>
            <person name="Lang C."/>
            <person name="Lin S."/>
            <person name="Macmil S.L."/>
            <person name="Magdelenat G."/>
            <person name="Matthews L."/>
            <person name="McCorrison J."/>
            <person name="Monaghan E.L."/>
            <person name="Mun J.H."/>
            <person name="Najar F.Z."/>
            <person name="Nicholson C."/>
            <person name="Noirot C."/>
            <person name="O'Bleness M."/>
            <person name="Paule C.R."/>
            <person name="Poulain J."/>
            <person name="Prion F."/>
            <person name="Qin B."/>
            <person name="Qu C."/>
            <person name="Retzel E.F."/>
            <person name="Riddle C."/>
            <person name="Sallet E."/>
            <person name="Samain S."/>
            <person name="Samson N."/>
            <person name="Sanders I."/>
            <person name="Saurat O."/>
            <person name="Scarpelli C."/>
            <person name="Schiex T."/>
            <person name="Segurens B."/>
            <person name="Severin A.J."/>
            <person name="Sherrier D.J."/>
            <person name="Shi R."/>
            <person name="Sims S."/>
            <person name="Singer S.R."/>
            <person name="Sinharoy S."/>
            <person name="Sterck L."/>
            <person name="Viollet A."/>
            <person name="Wang B.B."/>
            <person name="Wang K."/>
            <person name="Wang M."/>
            <person name="Wang X."/>
            <person name="Warfsmann J."/>
            <person name="Weissenbach J."/>
            <person name="White D.D."/>
            <person name="White J.D."/>
            <person name="Wiley G.B."/>
            <person name="Wincker P."/>
            <person name="Xing Y."/>
            <person name="Yang L."/>
            <person name="Yao Z."/>
            <person name="Ying F."/>
            <person name="Zhai J."/>
            <person name="Zhou L."/>
            <person name="Zuber A."/>
            <person name="Denarie J."/>
            <person name="Dixon R.A."/>
            <person name="May G.D."/>
            <person name="Schwartz D.C."/>
            <person name="Rogers J."/>
            <person name="Quetier F."/>
            <person name="Town C.D."/>
            <person name="Roe B.A."/>
        </authorList>
    </citation>
    <scope>NUCLEOTIDE SEQUENCE [LARGE SCALE GENOMIC DNA]</scope>
    <source>
        <strain evidence="2">A17</strain>
        <strain evidence="3 4">cv. Jemalong A17</strain>
    </source>
</reference>
<dbReference type="PaxDb" id="3880-AES69144"/>
<dbReference type="Proteomes" id="UP000002051">
    <property type="component" value="Chromosome 3"/>
</dbReference>
<reference evidence="2 4" key="2">
    <citation type="journal article" date="2014" name="BMC Genomics">
        <title>An improved genome release (version Mt4.0) for the model legume Medicago truncatula.</title>
        <authorList>
            <person name="Tang H."/>
            <person name="Krishnakumar V."/>
            <person name="Bidwell S."/>
            <person name="Rosen B."/>
            <person name="Chan A."/>
            <person name="Zhou S."/>
            <person name="Gentzbittel L."/>
            <person name="Childs K.L."/>
            <person name="Yandell M."/>
            <person name="Gundlach H."/>
            <person name="Mayer K.F."/>
            <person name="Schwartz D.C."/>
            <person name="Town C.D."/>
        </authorList>
    </citation>
    <scope>GENOME REANNOTATION</scope>
    <source>
        <strain evidence="3 4">cv. Jemalong A17</strain>
    </source>
</reference>
<sequence>MHEKEIRKLRCWGCVSSKGGAENKTKKDGLRTRLDLRDRISAVDLINGLDLICQIKGRGSAFSLEFRHLLRRGEATGGGSGAVAGEPQRLRRRAEDESQEKKRSGVKIVVCVLTVECFFHVGPPSFLGCLRVDFIELEMSKNLLLGEEILQPVLSCVFGYYRTKF</sequence>
<protein>
    <submittedName>
        <fullName evidence="2 3">Uncharacterized protein</fullName>
    </submittedName>
</protein>
<proteinExistence type="predicted"/>
<keyword evidence="4" id="KW-1185">Reference proteome</keyword>
<dbReference type="EnsemblPlants" id="AES69144">
    <property type="protein sequence ID" value="AES69144"/>
    <property type="gene ID" value="MTR_3g023060"/>
</dbReference>
<evidence type="ECO:0000313" key="2">
    <source>
        <dbReference type="EMBL" id="AES69144.1"/>
    </source>
</evidence>
<evidence type="ECO:0000313" key="4">
    <source>
        <dbReference type="Proteomes" id="UP000002051"/>
    </source>
</evidence>
<feature type="region of interest" description="Disordered" evidence="1">
    <location>
        <begin position="77"/>
        <end position="98"/>
    </location>
</feature>
<organism evidence="2 4">
    <name type="scientific">Medicago truncatula</name>
    <name type="common">Barrel medic</name>
    <name type="synonym">Medicago tribuloides</name>
    <dbReference type="NCBI Taxonomy" id="3880"/>
    <lineage>
        <taxon>Eukaryota</taxon>
        <taxon>Viridiplantae</taxon>
        <taxon>Streptophyta</taxon>
        <taxon>Embryophyta</taxon>
        <taxon>Tracheophyta</taxon>
        <taxon>Spermatophyta</taxon>
        <taxon>Magnoliopsida</taxon>
        <taxon>eudicotyledons</taxon>
        <taxon>Gunneridae</taxon>
        <taxon>Pentapetalae</taxon>
        <taxon>rosids</taxon>
        <taxon>fabids</taxon>
        <taxon>Fabales</taxon>
        <taxon>Fabaceae</taxon>
        <taxon>Papilionoideae</taxon>
        <taxon>50 kb inversion clade</taxon>
        <taxon>NPAAA clade</taxon>
        <taxon>Hologalegina</taxon>
        <taxon>IRL clade</taxon>
        <taxon>Trifolieae</taxon>
        <taxon>Medicago</taxon>
    </lineage>
</organism>
<reference evidence="3" key="3">
    <citation type="submission" date="2015-04" db="UniProtKB">
        <authorList>
            <consortium name="EnsemblPlants"/>
        </authorList>
    </citation>
    <scope>IDENTIFICATION</scope>
    <source>
        <strain evidence="3">cv. Jemalong A17</strain>
    </source>
</reference>